<keyword evidence="2" id="KW-0378">Hydrolase</keyword>
<protein>
    <recommendedName>
        <fullName evidence="4">Calcineurin-like phosphoesterase domain-containing protein</fullName>
    </recommendedName>
</protein>
<feature type="domain" description="Calcineurin-like phosphoesterase" evidence="4">
    <location>
        <begin position="4"/>
        <end position="220"/>
    </location>
</feature>
<dbReference type="PANTHER" id="PTHR30337:SF0">
    <property type="entry name" value="NUCLEASE SBCCD SUBUNIT D"/>
    <property type="match status" value="1"/>
</dbReference>
<keyword evidence="1" id="KW-0540">Nuclease</keyword>
<evidence type="ECO:0000256" key="1">
    <source>
        <dbReference type="ARBA" id="ARBA00022722"/>
    </source>
</evidence>
<dbReference type="InterPro" id="IPR029052">
    <property type="entry name" value="Metallo-depent_PP-like"/>
</dbReference>
<reference evidence="5" key="1">
    <citation type="journal article" date="2015" name="Nature">
        <title>Complex archaea that bridge the gap between prokaryotes and eukaryotes.</title>
        <authorList>
            <person name="Spang A."/>
            <person name="Saw J.H."/>
            <person name="Jorgensen S.L."/>
            <person name="Zaremba-Niedzwiedzka K."/>
            <person name="Martijn J."/>
            <person name="Lind A.E."/>
            <person name="van Eijk R."/>
            <person name="Schleper C."/>
            <person name="Guy L."/>
            <person name="Ettema T.J."/>
        </authorList>
    </citation>
    <scope>NUCLEOTIDE SEQUENCE</scope>
</reference>
<dbReference type="AlphaFoldDB" id="A0A0F9Q6A6"/>
<keyword evidence="3" id="KW-0269">Exonuclease</keyword>
<dbReference type="CDD" id="cd00840">
    <property type="entry name" value="MPP_Mre11_N"/>
    <property type="match status" value="1"/>
</dbReference>
<sequence length="500" mass="57927">MNAKFIHIADVHLGKRQYNNNERYQDYFRAFKWILEFAIQESVDFVLIAGDLFDNRKVSPEVLTEVFYIIRNFKTKSQEALNREIPLICIEGNHDTPIYSKQSWMTFLADLDLIILLSGEYDKIKKTMSFEPYDPETRRGGMIQIKNINIYGVSFYGSSTIHLLQPITDAIKVNLSKLNVLMMHFGIQGQDPSKPGIELSDLFKKLHTRVDYLALGHYHRLYQLPRKSPWIFNPGALEITDIGEVFDYFDKDAKRGAFFISSDEKTYQIKPLICENGDIDDPSLIPNRKFSRIQTIDLGETTSFDESIALVLDKIKRSGIDTKDSSTASALNDLNCPILFFNIKGQVNYSRLDVNINQLRHEILDKFALLEVRIFSPFLISSLDDIKVPQGKKTIEEIEFEIFTAMVEENSSFEHVKEEVVELMKNLKTELLVAKPNYPALKEFIKEWCLHNASEFKIQNLLPKSEPDEIPEVEEIEERDYEVDLDLDEYIDSIEEEEVE</sequence>
<comment type="caution">
    <text evidence="5">The sequence shown here is derived from an EMBL/GenBank/DDBJ whole genome shotgun (WGS) entry which is preliminary data.</text>
</comment>
<dbReference type="InterPro" id="IPR004843">
    <property type="entry name" value="Calcineurin-like_PHP"/>
</dbReference>
<dbReference type="PANTHER" id="PTHR30337">
    <property type="entry name" value="COMPONENT OF ATP-DEPENDENT DSDNA EXONUCLEASE"/>
    <property type="match status" value="1"/>
</dbReference>
<proteinExistence type="predicted"/>
<evidence type="ECO:0000259" key="4">
    <source>
        <dbReference type="Pfam" id="PF00149"/>
    </source>
</evidence>
<organism evidence="5">
    <name type="scientific">marine sediment metagenome</name>
    <dbReference type="NCBI Taxonomy" id="412755"/>
    <lineage>
        <taxon>unclassified sequences</taxon>
        <taxon>metagenomes</taxon>
        <taxon>ecological metagenomes</taxon>
    </lineage>
</organism>
<evidence type="ECO:0000256" key="2">
    <source>
        <dbReference type="ARBA" id="ARBA00022801"/>
    </source>
</evidence>
<accession>A0A0F9Q6A6</accession>
<dbReference type="Gene3D" id="3.60.21.10">
    <property type="match status" value="1"/>
</dbReference>
<gene>
    <name evidence="5" type="ORF">LCGC14_0813120</name>
</gene>
<evidence type="ECO:0000256" key="3">
    <source>
        <dbReference type="ARBA" id="ARBA00022839"/>
    </source>
</evidence>
<name>A0A0F9Q6A6_9ZZZZ</name>
<dbReference type="InterPro" id="IPR050535">
    <property type="entry name" value="DNA_Repair-Maintenance_Comp"/>
</dbReference>
<dbReference type="Pfam" id="PF00149">
    <property type="entry name" value="Metallophos"/>
    <property type="match status" value="1"/>
</dbReference>
<dbReference type="SUPFAM" id="SSF56300">
    <property type="entry name" value="Metallo-dependent phosphatases"/>
    <property type="match status" value="1"/>
</dbReference>
<dbReference type="InterPro" id="IPR041796">
    <property type="entry name" value="Mre11_N"/>
</dbReference>
<dbReference type="GO" id="GO:0004527">
    <property type="term" value="F:exonuclease activity"/>
    <property type="evidence" value="ECO:0007669"/>
    <property type="project" value="UniProtKB-KW"/>
</dbReference>
<dbReference type="EMBL" id="LAZR01002247">
    <property type="protein sequence ID" value="KKN32512.1"/>
    <property type="molecule type" value="Genomic_DNA"/>
</dbReference>
<evidence type="ECO:0000313" key="5">
    <source>
        <dbReference type="EMBL" id="KKN32512.1"/>
    </source>
</evidence>